<keyword evidence="1 5" id="KW-1277">Toxin-antitoxin system</keyword>
<dbReference type="SUPFAM" id="SSF88723">
    <property type="entry name" value="PIN domain-like"/>
    <property type="match status" value="1"/>
</dbReference>
<comment type="function">
    <text evidence="5">Toxic component of a toxin-antitoxin (TA) system. An RNase.</text>
</comment>
<feature type="binding site" evidence="5">
    <location>
        <position position="6"/>
    </location>
    <ligand>
        <name>Mg(2+)</name>
        <dbReference type="ChEBI" id="CHEBI:18420"/>
    </ligand>
</feature>
<dbReference type="GO" id="GO:0016788">
    <property type="term" value="F:hydrolase activity, acting on ester bonds"/>
    <property type="evidence" value="ECO:0007669"/>
    <property type="project" value="InterPro"/>
</dbReference>
<reference evidence="6" key="1">
    <citation type="submission" date="2022-10" db="EMBL/GenBank/DDBJ databases">
        <authorList>
            <person name="Koch H."/>
        </authorList>
    </citation>
    <scope>NUCLEOTIDE SEQUENCE</scope>
    <source>
        <strain evidence="6">DNF</strain>
    </source>
</reference>
<dbReference type="Gene3D" id="3.40.50.1010">
    <property type="entry name" value="5'-nuclease"/>
    <property type="match status" value="1"/>
</dbReference>
<dbReference type="InterPro" id="IPR006226">
    <property type="entry name" value="Mtu_PIN"/>
</dbReference>
<dbReference type="InterPro" id="IPR029060">
    <property type="entry name" value="PIN-like_dom_sf"/>
</dbReference>
<evidence type="ECO:0000256" key="1">
    <source>
        <dbReference type="ARBA" id="ARBA00022649"/>
    </source>
</evidence>
<keyword evidence="4 5" id="KW-0378">Hydrolase</keyword>
<evidence type="ECO:0000313" key="7">
    <source>
        <dbReference type="Proteomes" id="UP001179121"/>
    </source>
</evidence>
<organism evidence="6 7">
    <name type="scientific">Nitrospira tepida</name>
    <dbReference type="NCBI Taxonomy" id="2973512"/>
    <lineage>
        <taxon>Bacteria</taxon>
        <taxon>Pseudomonadati</taxon>
        <taxon>Nitrospirota</taxon>
        <taxon>Nitrospiria</taxon>
        <taxon>Nitrospirales</taxon>
        <taxon>Nitrospiraceae</taxon>
        <taxon>Nitrospira</taxon>
    </lineage>
</organism>
<evidence type="ECO:0000256" key="5">
    <source>
        <dbReference type="HAMAP-Rule" id="MF_00265"/>
    </source>
</evidence>
<comment type="similarity">
    <text evidence="5">Belongs to the PINc/VapC protein family.</text>
</comment>
<protein>
    <recommendedName>
        <fullName evidence="5">Ribonuclease VapC</fullName>
        <shortName evidence="5">RNase VapC</shortName>
        <ecNumber evidence="5">3.1.-.-</ecNumber>
    </recommendedName>
    <alternativeName>
        <fullName evidence="5">Toxin VapC</fullName>
    </alternativeName>
</protein>
<keyword evidence="3 5" id="KW-0479">Metal-binding</keyword>
<dbReference type="GO" id="GO:0004540">
    <property type="term" value="F:RNA nuclease activity"/>
    <property type="evidence" value="ECO:0007669"/>
    <property type="project" value="InterPro"/>
</dbReference>
<gene>
    <name evidence="5" type="primary">vapC</name>
    <name evidence="6" type="ORF">DNFV4_00718</name>
</gene>
<dbReference type="GO" id="GO:0000287">
    <property type="term" value="F:magnesium ion binding"/>
    <property type="evidence" value="ECO:0007669"/>
    <property type="project" value="UniProtKB-UniRule"/>
</dbReference>
<sequence length="144" mass="16513">MSDSIDVNILLYASDQTSPHHEAAREFLTRRTADPEPFCLTWPVLMAYLRIATHPRIFRNPLSPDEALGNIEALLAYPHVRVLAEEDGFLQVYREATGHLKARGNLVPDAHVATLLRQHDVRRLYTMDADFKKFPFLETRDPFA</sequence>
<dbReference type="NCBIfam" id="TIGR00028">
    <property type="entry name" value="Mtu_PIN_fam"/>
    <property type="match status" value="1"/>
</dbReference>
<keyword evidence="5" id="KW-0800">Toxin</keyword>
<accession>A0AA86T1Z3</accession>
<dbReference type="InterPro" id="IPR022907">
    <property type="entry name" value="VapC_family"/>
</dbReference>
<comment type="cofactor">
    <cofactor evidence="5">
        <name>Mg(2+)</name>
        <dbReference type="ChEBI" id="CHEBI:18420"/>
    </cofactor>
</comment>
<dbReference type="AlphaFoldDB" id="A0AA86T1Z3"/>
<keyword evidence="2 5" id="KW-0540">Nuclease</keyword>
<name>A0AA86T1Z3_9BACT</name>
<keyword evidence="7" id="KW-1185">Reference proteome</keyword>
<dbReference type="RefSeq" id="WP_289267285.1">
    <property type="nucleotide sequence ID" value="NZ_OX365700.1"/>
</dbReference>
<proteinExistence type="inferred from homology"/>
<dbReference type="HAMAP" id="MF_00265">
    <property type="entry name" value="VapC_Nob1"/>
    <property type="match status" value="1"/>
</dbReference>
<evidence type="ECO:0000256" key="3">
    <source>
        <dbReference type="ARBA" id="ARBA00022723"/>
    </source>
</evidence>
<keyword evidence="5" id="KW-0460">Magnesium</keyword>
<evidence type="ECO:0000256" key="2">
    <source>
        <dbReference type="ARBA" id="ARBA00022722"/>
    </source>
</evidence>
<dbReference type="EC" id="3.1.-.-" evidence="5"/>
<evidence type="ECO:0000256" key="4">
    <source>
        <dbReference type="ARBA" id="ARBA00022801"/>
    </source>
</evidence>
<evidence type="ECO:0000313" key="6">
    <source>
        <dbReference type="EMBL" id="CAI4030290.1"/>
    </source>
</evidence>
<dbReference type="Proteomes" id="UP001179121">
    <property type="component" value="Chromosome"/>
</dbReference>
<dbReference type="KEGG" id="nti:DNFV4_00718"/>
<dbReference type="GO" id="GO:0090729">
    <property type="term" value="F:toxin activity"/>
    <property type="evidence" value="ECO:0007669"/>
    <property type="project" value="UniProtKB-KW"/>
</dbReference>
<dbReference type="EMBL" id="OX365700">
    <property type="protein sequence ID" value="CAI4030290.1"/>
    <property type="molecule type" value="Genomic_DNA"/>
</dbReference>
<feature type="binding site" evidence="5">
    <location>
        <position position="109"/>
    </location>
    <ligand>
        <name>Mg(2+)</name>
        <dbReference type="ChEBI" id="CHEBI:18420"/>
    </ligand>
</feature>